<dbReference type="RefSeq" id="XP_066806041.1">
    <property type="nucleotide sequence ID" value="XM_066943499.1"/>
</dbReference>
<reference evidence="2 3" key="1">
    <citation type="journal article" date="2024" name="bioRxiv">
        <title>Comparative genomics of Cryptococcus and Kwoniella reveals pathogenesis evolution and contrasting karyotype dynamics via intercentromeric recombination or chromosome fusion.</title>
        <authorList>
            <person name="Coelho M.A."/>
            <person name="David-Palma M."/>
            <person name="Shea T."/>
            <person name="Bowers K."/>
            <person name="McGinley-Smith S."/>
            <person name="Mohammad A.W."/>
            <person name="Gnirke A."/>
            <person name="Yurkov A.M."/>
            <person name="Nowrousian M."/>
            <person name="Sun S."/>
            <person name="Cuomo C.A."/>
            <person name="Heitman J."/>
        </authorList>
    </citation>
    <scope>NUCLEOTIDE SEQUENCE [LARGE SCALE GENOMIC DNA]</scope>
    <source>
        <strain evidence="2 3">CBS 13917</strain>
    </source>
</reference>
<organism evidence="2 3">
    <name type="scientific">Kwoniella newhampshirensis</name>
    <dbReference type="NCBI Taxonomy" id="1651941"/>
    <lineage>
        <taxon>Eukaryota</taxon>
        <taxon>Fungi</taxon>
        <taxon>Dikarya</taxon>
        <taxon>Basidiomycota</taxon>
        <taxon>Agaricomycotina</taxon>
        <taxon>Tremellomycetes</taxon>
        <taxon>Tremellales</taxon>
        <taxon>Cryptococcaceae</taxon>
        <taxon>Kwoniella</taxon>
    </lineage>
</organism>
<keyword evidence="3" id="KW-1185">Reference proteome</keyword>
<evidence type="ECO:0000313" key="2">
    <source>
        <dbReference type="EMBL" id="KAK8869795.1"/>
    </source>
</evidence>
<dbReference type="AlphaFoldDB" id="A0AAW0Z6J8"/>
<proteinExistence type="predicted"/>
<dbReference type="KEGG" id="kne:92177623"/>
<sequence>MDEHPQSVVPMGPLRGSPQHIDESTDWEKRRKRVGASSTSRGKAKAEVDSEAEEEEEEKKKKKGKFPSGMITKRKGPAPVAISDAAYGFPPAAVRKSSAQSEVTIVKSERLRSSSYRFVLQASPTHAHEDGEGPGGSDGEEMSQSYQSENGGDLGGEWVKKTAQLTKGTDGYPTRAREGIVHLFLGNDTAHVVTTAQANQLALSLRLNEAAGNAETSLLGKWTSTGEADDDQLLFQADKSTACLLSRTICLRLEDAFVGDTSAARLTCRLLHDALLLQRRKIPRTMPEIHDDLQQITLLRVRAIETARNVPEELKLQMVFDASKAVFEAYYGSQGPPGTNAYLVMQTRQILLSQWSMFTPVPPQNSAHDDQTEDLACELLNGLNSPIRWPSPHGDDQQPAWSQLKGFLSVLSVIERMYTFGKVISAE</sequence>
<feature type="region of interest" description="Disordered" evidence="1">
    <location>
        <begin position="121"/>
        <end position="156"/>
    </location>
</feature>
<accession>A0AAW0Z6J8</accession>
<dbReference type="EMBL" id="JBCAWK010000001">
    <property type="protein sequence ID" value="KAK8869795.1"/>
    <property type="molecule type" value="Genomic_DNA"/>
</dbReference>
<dbReference type="Proteomes" id="UP001388673">
    <property type="component" value="Unassembled WGS sequence"/>
</dbReference>
<comment type="caution">
    <text evidence="2">The sequence shown here is derived from an EMBL/GenBank/DDBJ whole genome shotgun (WGS) entry which is preliminary data.</text>
</comment>
<protein>
    <submittedName>
        <fullName evidence="2">Uncharacterized protein</fullName>
    </submittedName>
</protein>
<feature type="compositionally biased region" description="Basic and acidic residues" evidence="1">
    <location>
        <begin position="20"/>
        <end position="29"/>
    </location>
</feature>
<gene>
    <name evidence="2" type="ORF">IAR55_000363</name>
</gene>
<name>A0AAW0Z6J8_9TREE</name>
<dbReference type="GeneID" id="92177623"/>
<evidence type="ECO:0000313" key="3">
    <source>
        <dbReference type="Proteomes" id="UP001388673"/>
    </source>
</evidence>
<evidence type="ECO:0000256" key="1">
    <source>
        <dbReference type="SAM" id="MobiDB-lite"/>
    </source>
</evidence>
<feature type="region of interest" description="Disordered" evidence="1">
    <location>
        <begin position="1"/>
        <end position="77"/>
    </location>
</feature>